<name>A0A1M6MV14_MALRU</name>
<proteinExistence type="predicted"/>
<dbReference type="EMBL" id="FQZT01000021">
    <property type="protein sequence ID" value="SHJ87348.1"/>
    <property type="molecule type" value="Genomic_DNA"/>
</dbReference>
<evidence type="ECO:0000256" key="1">
    <source>
        <dbReference type="SAM" id="Phobius"/>
    </source>
</evidence>
<sequence length="76" mass="8133">MKYALMTLTATLLAASPVLAADTTKTYTSGILVLLFVGFCAVLVVMQLLPAVMNLVGLTKQAMKDSRSEKLAQVKE</sequence>
<dbReference type="AlphaFoldDB" id="A0A1M6MV14"/>
<keyword evidence="4" id="KW-1185">Reference proteome</keyword>
<feature type="transmembrane region" description="Helical" evidence="1">
    <location>
        <begin position="30"/>
        <end position="58"/>
    </location>
</feature>
<accession>A0A1M6MV14</accession>
<dbReference type="RefSeq" id="WP_072909943.1">
    <property type="nucleotide sequence ID" value="NZ_FQZT01000021.1"/>
</dbReference>
<dbReference type="Proteomes" id="UP000184171">
    <property type="component" value="Unassembled WGS sequence"/>
</dbReference>
<dbReference type="OrthoDB" id="5398345at2"/>
<gene>
    <name evidence="3" type="ORF">SAMN02745165_03416</name>
</gene>
<protein>
    <submittedName>
        <fullName evidence="3">Uncharacterized protein</fullName>
    </submittedName>
</protein>
<evidence type="ECO:0000313" key="4">
    <source>
        <dbReference type="Proteomes" id="UP000184171"/>
    </source>
</evidence>
<keyword evidence="1" id="KW-0472">Membrane</keyword>
<feature type="chain" id="PRO_5013223431" evidence="2">
    <location>
        <begin position="21"/>
        <end position="76"/>
    </location>
</feature>
<evidence type="ECO:0000313" key="3">
    <source>
        <dbReference type="EMBL" id="SHJ87348.1"/>
    </source>
</evidence>
<reference evidence="3 4" key="1">
    <citation type="submission" date="2016-11" db="EMBL/GenBank/DDBJ databases">
        <authorList>
            <person name="Jaros S."/>
            <person name="Januszkiewicz K."/>
            <person name="Wedrychowicz H."/>
        </authorList>
    </citation>
    <scope>NUCLEOTIDE SEQUENCE [LARGE SCALE GENOMIC DNA]</scope>
    <source>
        <strain evidence="3 4">DSM 5091</strain>
    </source>
</reference>
<keyword evidence="1" id="KW-1133">Transmembrane helix</keyword>
<organism evidence="3 4">
    <name type="scientific">Malonomonas rubra DSM 5091</name>
    <dbReference type="NCBI Taxonomy" id="1122189"/>
    <lineage>
        <taxon>Bacteria</taxon>
        <taxon>Pseudomonadati</taxon>
        <taxon>Thermodesulfobacteriota</taxon>
        <taxon>Desulfuromonadia</taxon>
        <taxon>Desulfuromonadales</taxon>
        <taxon>Geopsychrobacteraceae</taxon>
        <taxon>Malonomonas</taxon>
    </lineage>
</organism>
<keyword evidence="2" id="KW-0732">Signal</keyword>
<feature type="signal peptide" evidence="2">
    <location>
        <begin position="1"/>
        <end position="20"/>
    </location>
</feature>
<evidence type="ECO:0000256" key="2">
    <source>
        <dbReference type="SAM" id="SignalP"/>
    </source>
</evidence>
<keyword evidence="1" id="KW-0812">Transmembrane</keyword>